<accession>A0A290MTI2</accession>
<dbReference type="PANTHER" id="PTHR35561">
    <property type="entry name" value="RNA 2',3'-CYCLIC PHOSPHODIESTERASE"/>
    <property type="match status" value="1"/>
</dbReference>
<dbReference type="SUPFAM" id="SSF55144">
    <property type="entry name" value="LigT-like"/>
    <property type="match status" value="1"/>
</dbReference>
<sequence length="192" mass="20885">MRDTLQLGLPGFDPPTPTDRLMFLLYPDRPTAERIAQEAARQKAAFGLSGAPLQTDRFHITLHHLGDYVGVPNDIVGKGGLAGDAVTAAPFEVVFDRAVSFANRSGNNPFTLQGGEGLSALIAFQKTLGEKMAGAALRPDRSFTPHITLLYDGRIVPEQAIAPIAWTVDRFALVQSKLGQTQHVILREWALR</sequence>
<evidence type="ECO:0000256" key="1">
    <source>
        <dbReference type="ARBA" id="ARBA00022801"/>
    </source>
</evidence>
<dbReference type="Gene3D" id="3.90.1140.10">
    <property type="entry name" value="Cyclic phosphodiesterase"/>
    <property type="match status" value="1"/>
</dbReference>
<dbReference type="GO" id="GO:0004113">
    <property type="term" value="F:2',3'-cyclic-nucleotide 3'-phosphodiesterase activity"/>
    <property type="evidence" value="ECO:0007669"/>
    <property type="project" value="InterPro"/>
</dbReference>
<keyword evidence="2" id="KW-0436">Ligase</keyword>
<evidence type="ECO:0000313" key="2">
    <source>
        <dbReference type="EMBL" id="ATC31667.1"/>
    </source>
</evidence>
<dbReference type="AlphaFoldDB" id="A0A290MTI2"/>
<dbReference type="InterPro" id="IPR004175">
    <property type="entry name" value="RNA_CPDase"/>
</dbReference>
<dbReference type="EMBL" id="CP023315">
    <property type="protein sequence ID" value="ATC31667.1"/>
    <property type="molecule type" value="Genomic_DNA"/>
</dbReference>
<dbReference type="Pfam" id="PF13563">
    <property type="entry name" value="2_5_RNA_ligase2"/>
    <property type="match status" value="1"/>
</dbReference>
<proteinExistence type="predicted"/>
<protein>
    <submittedName>
        <fullName evidence="2">2'-5' RNA ligase</fullName>
    </submittedName>
</protein>
<evidence type="ECO:0000313" key="3">
    <source>
        <dbReference type="Proteomes" id="UP000217311"/>
    </source>
</evidence>
<gene>
    <name evidence="2" type="ORF">CA606_04460</name>
</gene>
<name>A0A290MTI2_CAUVI</name>
<organism evidence="2 3">
    <name type="scientific">Caulobacter vibrioides</name>
    <name type="common">Caulobacter crescentus</name>
    <dbReference type="NCBI Taxonomy" id="155892"/>
    <lineage>
        <taxon>Bacteria</taxon>
        <taxon>Pseudomonadati</taxon>
        <taxon>Pseudomonadota</taxon>
        <taxon>Alphaproteobacteria</taxon>
        <taxon>Caulobacterales</taxon>
        <taxon>Caulobacteraceae</taxon>
        <taxon>Caulobacter</taxon>
    </lineage>
</organism>
<dbReference type="RefSeq" id="WP_096051120.1">
    <property type="nucleotide sequence ID" value="NZ_CP023315.3"/>
</dbReference>
<reference evidence="3" key="1">
    <citation type="submission" date="2017-09" db="EMBL/GenBank/DDBJ databases">
        <title>Genome evolution observed in wild isolates of Caulobacter crescentus.</title>
        <authorList>
            <person name="Ely B."/>
            <person name="Wilson K."/>
            <person name="Scott D."/>
        </authorList>
    </citation>
    <scope>NUCLEOTIDE SEQUENCE [LARGE SCALE GENOMIC DNA]</scope>
    <source>
        <strain evidence="3">CB13b1a</strain>
    </source>
</reference>
<dbReference type="Proteomes" id="UP000217311">
    <property type="component" value="Chromosome"/>
</dbReference>
<keyword evidence="1" id="KW-0378">Hydrolase</keyword>
<dbReference type="PANTHER" id="PTHR35561:SF1">
    <property type="entry name" value="RNA 2',3'-CYCLIC PHOSPHODIESTERASE"/>
    <property type="match status" value="1"/>
</dbReference>
<dbReference type="GO" id="GO:0016874">
    <property type="term" value="F:ligase activity"/>
    <property type="evidence" value="ECO:0007669"/>
    <property type="project" value="UniProtKB-KW"/>
</dbReference>
<dbReference type="GO" id="GO:0008664">
    <property type="term" value="F:RNA 2',3'-cyclic 3'-phosphodiesterase activity"/>
    <property type="evidence" value="ECO:0007669"/>
    <property type="project" value="InterPro"/>
</dbReference>
<dbReference type="InterPro" id="IPR009097">
    <property type="entry name" value="Cyclic_Pdiesterase"/>
</dbReference>